<evidence type="ECO:0000256" key="4">
    <source>
        <dbReference type="ARBA" id="ARBA00022741"/>
    </source>
</evidence>
<evidence type="ECO:0000256" key="1">
    <source>
        <dbReference type="ARBA" id="ARBA00005339"/>
    </source>
</evidence>
<proteinExistence type="inferred from homology"/>
<dbReference type="InterPro" id="IPR000594">
    <property type="entry name" value="ThiF_NAD_FAD-bd"/>
</dbReference>
<accession>A0AAV8D4B4</accession>
<evidence type="ECO:0000313" key="12">
    <source>
        <dbReference type="Proteomes" id="UP001140206"/>
    </source>
</evidence>
<reference evidence="11" key="1">
    <citation type="submission" date="2022-08" db="EMBL/GenBank/DDBJ databases">
        <authorList>
            <person name="Marques A."/>
        </authorList>
    </citation>
    <scope>NUCLEOTIDE SEQUENCE</scope>
    <source>
        <strain evidence="11">RhyPub2mFocal</strain>
        <tissue evidence="11">Leaves</tissue>
    </source>
</reference>
<evidence type="ECO:0000256" key="3">
    <source>
        <dbReference type="ARBA" id="ARBA00022723"/>
    </source>
</evidence>
<dbReference type="FunFam" id="3.40.50.720:FF:000066">
    <property type="entry name" value="Putative ubiquitin-like modifier-activating enzyme 5"/>
    <property type="match status" value="1"/>
</dbReference>
<dbReference type="PROSITE" id="PS00065">
    <property type="entry name" value="D_2_HYDROXYACID_DH_1"/>
    <property type="match status" value="1"/>
</dbReference>
<evidence type="ECO:0000256" key="2">
    <source>
        <dbReference type="ARBA" id="ARBA00016279"/>
    </source>
</evidence>
<evidence type="ECO:0000313" key="11">
    <source>
        <dbReference type="EMBL" id="KAJ4762276.1"/>
    </source>
</evidence>
<evidence type="ECO:0000256" key="5">
    <source>
        <dbReference type="ARBA" id="ARBA00022786"/>
    </source>
</evidence>
<evidence type="ECO:0000256" key="6">
    <source>
        <dbReference type="ARBA" id="ARBA00022833"/>
    </source>
</evidence>
<dbReference type="Gene3D" id="3.40.50.720">
    <property type="entry name" value="NAD(P)-binding Rossmann-like Domain"/>
    <property type="match status" value="1"/>
</dbReference>
<evidence type="ECO:0000256" key="8">
    <source>
        <dbReference type="SAM" id="MobiDB-lite"/>
    </source>
</evidence>
<name>A0AAV8D4B4_9POAL</name>
<dbReference type="PANTHER" id="PTHR10953">
    <property type="entry name" value="UBIQUITIN-ACTIVATING ENZYME E1"/>
    <property type="match status" value="1"/>
</dbReference>
<dbReference type="GO" id="GO:0046872">
    <property type="term" value="F:metal ion binding"/>
    <property type="evidence" value="ECO:0007669"/>
    <property type="project" value="UniProtKB-KW"/>
</dbReference>
<keyword evidence="4" id="KW-0547">Nucleotide-binding</keyword>
<evidence type="ECO:0000256" key="7">
    <source>
        <dbReference type="ARBA" id="ARBA00022840"/>
    </source>
</evidence>
<keyword evidence="7" id="KW-0067">ATP-binding</keyword>
<keyword evidence="3" id="KW-0479">Metal-binding</keyword>
<dbReference type="GO" id="GO:0071569">
    <property type="term" value="P:protein ufmylation"/>
    <property type="evidence" value="ECO:0007669"/>
    <property type="project" value="TreeGrafter"/>
</dbReference>
<dbReference type="InterPro" id="IPR035985">
    <property type="entry name" value="Ubiquitin-activating_enz"/>
</dbReference>
<dbReference type="GO" id="GO:0005524">
    <property type="term" value="F:ATP binding"/>
    <property type="evidence" value="ECO:0007669"/>
    <property type="project" value="UniProtKB-KW"/>
</dbReference>
<dbReference type="Proteomes" id="UP001140206">
    <property type="component" value="Chromosome 5"/>
</dbReference>
<dbReference type="CDD" id="cd00757">
    <property type="entry name" value="ThiF_MoeB_HesA_family"/>
    <property type="match status" value="1"/>
</dbReference>
<dbReference type="EMBL" id="JAMFTS010000004">
    <property type="protein sequence ID" value="KAJ4762276.1"/>
    <property type="molecule type" value="Genomic_DNA"/>
</dbReference>
<organism evidence="11 12">
    <name type="scientific">Rhynchospora pubera</name>
    <dbReference type="NCBI Taxonomy" id="906938"/>
    <lineage>
        <taxon>Eukaryota</taxon>
        <taxon>Viridiplantae</taxon>
        <taxon>Streptophyta</taxon>
        <taxon>Embryophyta</taxon>
        <taxon>Tracheophyta</taxon>
        <taxon>Spermatophyta</taxon>
        <taxon>Magnoliopsida</taxon>
        <taxon>Liliopsida</taxon>
        <taxon>Poales</taxon>
        <taxon>Cyperaceae</taxon>
        <taxon>Cyperoideae</taxon>
        <taxon>Rhynchosporeae</taxon>
        <taxon>Rhynchospora</taxon>
    </lineage>
</organism>
<dbReference type="Proteomes" id="UP001140206">
    <property type="component" value="Chromosome 4"/>
</dbReference>
<keyword evidence="12" id="KW-1185">Reference proteome</keyword>
<dbReference type="AlphaFoldDB" id="A0AAV8D4B4"/>
<sequence>MEEEMRLLLQDLDSLKQSLPSSCLNSIDAIQDRAGKIMNLSRTSNSRRSKVKDMSAEVVDSNPYSRLMALQRMGIVENYERIRNFSVAIVGIGGVGSVAAEMLTRCGIGRLLLYDYDTVELANMNRLFFRPDQVGMTKTDAAVQTLSDINPDVVLESYSLNITTVKGFDVFVNSLKSGVDLVLSCVDNYEARMVVNQACNELGQTWMESGVSEDAVSGHIQLLVPGETACFACAPPLVVASGVDERTLKREGVCAASLPTTMGVVAGLLVQNALKYMLKFGQVSPYLGYNSLKDFFPTMEMRPNPQCSNAACVDRQKEYMKSKPARDAAAKAKIEAEASSLNEEPLHLDNEWNISVVDDNDAGASTSEKAPSILPEGLVHELPTADNYPEQVGPTETGGIDDDLEELQRQLDALNSS</sequence>
<evidence type="ECO:0000259" key="9">
    <source>
        <dbReference type="Pfam" id="PF00899"/>
    </source>
</evidence>
<comment type="similarity">
    <text evidence="1">Belongs to the ubiquitin-activating E1 family. UBA5 subfamily.</text>
</comment>
<protein>
    <recommendedName>
        <fullName evidence="2">Ubiquitin-like modifier-activating enzyme 5</fullName>
    </recommendedName>
</protein>
<dbReference type="PANTHER" id="PTHR10953:SF9">
    <property type="entry name" value="UBIQUITIN-LIKE MODIFIER-ACTIVATING ENZYME 5"/>
    <property type="match status" value="1"/>
</dbReference>
<dbReference type="EMBL" id="JAMFTS010000005">
    <property type="protein sequence ID" value="KAJ4756053.1"/>
    <property type="molecule type" value="Genomic_DNA"/>
</dbReference>
<dbReference type="InterPro" id="IPR029752">
    <property type="entry name" value="D-isomer_DH_CS1"/>
</dbReference>
<dbReference type="GO" id="GO:0005829">
    <property type="term" value="C:cytosol"/>
    <property type="evidence" value="ECO:0007669"/>
    <property type="project" value="TreeGrafter"/>
</dbReference>
<feature type="domain" description="THIF-type NAD/FAD binding fold" evidence="9">
    <location>
        <begin position="64"/>
        <end position="308"/>
    </location>
</feature>
<dbReference type="SUPFAM" id="SSF69572">
    <property type="entry name" value="Activating enzymes of the ubiquitin-like proteins"/>
    <property type="match status" value="1"/>
</dbReference>
<gene>
    <name evidence="11" type="ORF">LUZ62_072651</name>
    <name evidence="10" type="ORF">LUZ62_090458</name>
</gene>
<dbReference type="InterPro" id="IPR045886">
    <property type="entry name" value="ThiF/MoeB/HesA"/>
</dbReference>
<dbReference type="Pfam" id="PF00899">
    <property type="entry name" value="ThiF"/>
    <property type="match status" value="1"/>
</dbReference>
<evidence type="ECO:0000313" key="10">
    <source>
        <dbReference type="EMBL" id="KAJ4756053.1"/>
    </source>
</evidence>
<keyword evidence="5" id="KW-0833">Ubl conjugation pathway</keyword>
<comment type="caution">
    <text evidence="11">The sequence shown here is derived from an EMBL/GenBank/DDBJ whole genome shotgun (WGS) entry which is preliminary data.</text>
</comment>
<keyword evidence="6" id="KW-0862">Zinc</keyword>
<feature type="region of interest" description="Disordered" evidence="8">
    <location>
        <begin position="383"/>
        <end position="403"/>
    </location>
</feature>
<dbReference type="GO" id="GO:0071566">
    <property type="term" value="F:UFM1 activating enzyme activity"/>
    <property type="evidence" value="ECO:0007669"/>
    <property type="project" value="TreeGrafter"/>
</dbReference>